<comment type="caution">
    <text evidence="21">The sequence shown here is derived from an EMBL/GenBank/DDBJ whole genome shotgun (WGS) entry which is preliminary data.</text>
</comment>
<protein>
    <recommendedName>
        <fullName evidence="15">Crh-like protein</fullName>
        <ecNumber evidence="15">3.2.-.-</ecNumber>
    </recommendedName>
</protein>
<evidence type="ECO:0000256" key="2">
    <source>
        <dbReference type="ARBA" id="ARBA00004609"/>
    </source>
</evidence>
<feature type="compositionally biased region" description="Low complexity" evidence="18">
    <location>
        <begin position="302"/>
        <end position="323"/>
    </location>
</feature>
<keyword evidence="7 19" id="KW-0732">Signal</keyword>
<evidence type="ECO:0000256" key="3">
    <source>
        <dbReference type="ARBA" id="ARBA00022475"/>
    </source>
</evidence>
<keyword evidence="17" id="KW-1015">Disulfide bond</keyword>
<evidence type="ECO:0000313" key="22">
    <source>
        <dbReference type="Proteomes" id="UP001194746"/>
    </source>
</evidence>
<keyword evidence="8 15" id="KW-0378">Hydrolase</keyword>
<evidence type="ECO:0000256" key="11">
    <source>
        <dbReference type="ARBA" id="ARBA00023288"/>
    </source>
</evidence>
<evidence type="ECO:0000256" key="15">
    <source>
        <dbReference type="PIRNR" id="PIRNR037299"/>
    </source>
</evidence>
<keyword evidence="5" id="KW-0328">Glycosyltransferase</keyword>
<dbReference type="AlphaFoldDB" id="A0AAD4GVK6"/>
<dbReference type="Pfam" id="PF00722">
    <property type="entry name" value="Glyco_hydro_16"/>
    <property type="match status" value="1"/>
</dbReference>
<evidence type="ECO:0000256" key="19">
    <source>
        <dbReference type="SAM" id="SignalP"/>
    </source>
</evidence>
<feature type="active site" description="Nucleophile" evidence="16">
    <location>
        <position position="121"/>
    </location>
</feature>
<evidence type="ECO:0000256" key="10">
    <source>
        <dbReference type="ARBA" id="ARBA00023180"/>
    </source>
</evidence>
<keyword evidence="3" id="KW-1003">Cell membrane</keyword>
<keyword evidence="22" id="KW-1185">Reference proteome</keyword>
<dbReference type="InterPro" id="IPR000757">
    <property type="entry name" value="Beta-glucanase-like"/>
</dbReference>
<dbReference type="GO" id="GO:0016757">
    <property type="term" value="F:glycosyltransferase activity"/>
    <property type="evidence" value="ECO:0007669"/>
    <property type="project" value="UniProtKB-KW"/>
</dbReference>
<evidence type="ECO:0000256" key="9">
    <source>
        <dbReference type="ARBA" id="ARBA00023136"/>
    </source>
</evidence>
<dbReference type="EC" id="3.2.-.-" evidence="15"/>
<gene>
    <name evidence="21" type="ORF">FE257_005467</name>
</gene>
<evidence type="ECO:0000256" key="6">
    <source>
        <dbReference type="ARBA" id="ARBA00022679"/>
    </source>
</evidence>
<keyword evidence="4" id="KW-0336">GPI-anchor</keyword>
<accession>A0AAD4GVK6</accession>
<feature type="active site" description="Proton donor" evidence="16">
    <location>
        <position position="125"/>
    </location>
</feature>
<name>A0AAD4GVK6_ASPNN</name>
<dbReference type="InterPro" id="IPR017168">
    <property type="entry name" value="CHR-like"/>
</dbReference>
<comment type="catalytic activity">
    <reaction evidence="1">
        <text>Random endo-hydrolysis of N-acetyl-beta-D-glucosaminide (1-&gt;4)-beta-linkages in chitin and chitodextrins.</text>
        <dbReference type="EC" id="3.2.1.14"/>
    </reaction>
</comment>
<evidence type="ECO:0000256" key="8">
    <source>
        <dbReference type="ARBA" id="ARBA00022801"/>
    </source>
</evidence>
<feature type="region of interest" description="Disordered" evidence="18">
    <location>
        <begin position="268"/>
        <end position="323"/>
    </location>
</feature>
<dbReference type="Proteomes" id="UP001194746">
    <property type="component" value="Unassembled WGS sequence"/>
</dbReference>
<dbReference type="GO" id="GO:0031505">
    <property type="term" value="P:fungal-type cell wall organization"/>
    <property type="evidence" value="ECO:0007669"/>
    <property type="project" value="TreeGrafter"/>
</dbReference>
<comment type="similarity">
    <text evidence="14">Belongs to the glycosyl hydrolase 16 family. CRH1 subfamily.</text>
</comment>
<evidence type="ECO:0000256" key="13">
    <source>
        <dbReference type="ARBA" id="ARBA00023316"/>
    </source>
</evidence>
<dbReference type="SUPFAM" id="SSF49899">
    <property type="entry name" value="Concanavalin A-like lectins/glucanases"/>
    <property type="match status" value="1"/>
</dbReference>
<feature type="domain" description="GH16" evidence="20">
    <location>
        <begin position="22"/>
        <end position="239"/>
    </location>
</feature>
<dbReference type="PANTHER" id="PTHR10963">
    <property type="entry name" value="GLYCOSYL HYDROLASE-RELATED"/>
    <property type="match status" value="1"/>
</dbReference>
<dbReference type="PROSITE" id="PS51762">
    <property type="entry name" value="GH16_2"/>
    <property type="match status" value="1"/>
</dbReference>
<dbReference type="InterPro" id="IPR050546">
    <property type="entry name" value="Glycosyl_Hydrlase_16"/>
</dbReference>
<dbReference type="PANTHER" id="PTHR10963:SF27">
    <property type="entry name" value="GLYCOSIDASE-RELATED"/>
    <property type="match status" value="1"/>
</dbReference>
<feature type="signal peptide" evidence="19">
    <location>
        <begin position="1"/>
        <end position="20"/>
    </location>
</feature>
<reference evidence="21" key="1">
    <citation type="journal article" date="2019" name="Beilstein J. Org. Chem.">
        <title>Nanangenines: drimane sesquiterpenoids as the dominant metabolite cohort of a novel Australian fungus, Aspergillus nanangensis.</title>
        <authorList>
            <person name="Lacey H.J."/>
            <person name="Gilchrist C.L.M."/>
            <person name="Crombie A."/>
            <person name="Kalaitzis J.A."/>
            <person name="Vuong D."/>
            <person name="Rutledge P.J."/>
            <person name="Turner P."/>
            <person name="Pitt J.I."/>
            <person name="Lacey E."/>
            <person name="Chooi Y.H."/>
            <person name="Piggott A.M."/>
        </authorList>
    </citation>
    <scope>NUCLEOTIDE SEQUENCE</scope>
    <source>
        <strain evidence="21">MST-FP2251</strain>
    </source>
</reference>
<evidence type="ECO:0000256" key="18">
    <source>
        <dbReference type="SAM" id="MobiDB-lite"/>
    </source>
</evidence>
<evidence type="ECO:0000256" key="17">
    <source>
        <dbReference type="PIRSR" id="PIRSR037299-2"/>
    </source>
</evidence>
<proteinExistence type="inferred from homology"/>
<evidence type="ECO:0000256" key="1">
    <source>
        <dbReference type="ARBA" id="ARBA00000822"/>
    </source>
</evidence>
<feature type="chain" id="PRO_5042068155" description="Crh-like protein" evidence="19">
    <location>
        <begin position="21"/>
        <end position="358"/>
    </location>
</feature>
<evidence type="ECO:0000259" key="20">
    <source>
        <dbReference type="PROSITE" id="PS51762"/>
    </source>
</evidence>
<dbReference type="GO" id="GO:0098552">
    <property type="term" value="C:side of membrane"/>
    <property type="evidence" value="ECO:0007669"/>
    <property type="project" value="UniProtKB-KW"/>
</dbReference>
<feature type="disulfide bond" evidence="17">
    <location>
        <begin position="26"/>
        <end position="33"/>
    </location>
</feature>
<evidence type="ECO:0000256" key="12">
    <source>
        <dbReference type="ARBA" id="ARBA00023295"/>
    </source>
</evidence>
<keyword evidence="13" id="KW-0961">Cell wall biogenesis/degradation</keyword>
<evidence type="ECO:0000256" key="5">
    <source>
        <dbReference type="ARBA" id="ARBA00022676"/>
    </source>
</evidence>
<dbReference type="GO" id="GO:0008843">
    <property type="term" value="F:endochitinase activity"/>
    <property type="evidence" value="ECO:0007669"/>
    <property type="project" value="UniProtKB-EC"/>
</dbReference>
<dbReference type="GO" id="GO:0005975">
    <property type="term" value="P:carbohydrate metabolic process"/>
    <property type="evidence" value="ECO:0007669"/>
    <property type="project" value="InterPro"/>
</dbReference>
<dbReference type="Gene3D" id="2.60.120.200">
    <property type="match status" value="1"/>
</dbReference>
<evidence type="ECO:0000256" key="16">
    <source>
        <dbReference type="PIRSR" id="PIRSR037299-1"/>
    </source>
</evidence>
<dbReference type="GO" id="GO:0005886">
    <property type="term" value="C:plasma membrane"/>
    <property type="evidence" value="ECO:0007669"/>
    <property type="project" value="UniProtKB-SubCell"/>
</dbReference>
<keyword evidence="11" id="KW-0449">Lipoprotein</keyword>
<evidence type="ECO:0000313" key="21">
    <source>
        <dbReference type="EMBL" id="KAF9890891.1"/>
    </source>
</evidence>
<dbReference type="InterPro" id="IPR013320">
    <property type="entry name" value="ConA-like_dom_sf"/>
</dbReference>
<dbReference type="GO" id="GO:0009277">
    <property type="term" value="C:fungal-type cell wall"/>
    <property type="evidence" value="ECO:0007669"/>
    <property type="project" value="TreeGrafter"/>
</dbReference>
<keyword evidence="9 15" id="KW-0472">Membrane</keyword>
<keyword evidence="12" id="KW-0326">Glycosidase</keyword>
<dbReference type="CDD" id="cd02183">
    <property type="entry name" value="GH16_fungal_CRH1_transglycosylase"/>
    <property type="match status" value="1"/>
</dbReference>
<dbReference type="PIRSF" id="PIRSF037299">
    <property type="entry name" value="Glycosidase_CRH1_prd"/>
    <property type="match status" value="1"/>
</dbReference>
<feature type="compositionally biased region" description="Low complexity" evidence="18">
    <location>
        <begin position="270"/>
        <end position="290"/>
    </location>
</feature>
<evidence type="ECO:0000256" key="14">
    <source>
        <dbReference type="ARBA" id="ARBA00038074"/>
    </source>
</evidence>
<dbReference type="EMBL" id="VCAU01000023">
    <property type="protein sequence ID" value="KAF9890891.1"/>
    <property type="molecule type" value="Genomic_DNA"/>
</dbReference>
<evidence type="ECO:0000256" key="4">
    <source>
        <dbReference type="ARBA" id="ARBA00022622"/>
    </source>
</evidence>
<comment type="subcellular location">
    <subcellularLocation>
        <location evidence="2">Cell membrane</location>
        <topology evidence="2">Lipid-anchor</topology>
        <topology evidence="2">GPI-anchor</topology>
    </subcellularLocation>
</comment>
<keyword evidence="6" id="KW-0808">Transferase</keyword>
<keyword evidence="10" id="KW-0325">Glycoprotein</keyword>
<reference evidence="21" key="2">
    <citation type="submission" date="2020-02" db="EMBL/GenBank/DDBJ databases">
        <authorList>
            <person name="Gilchrist C.L.M."/>
            <person name="Chooi Y.-H."/>
        </authorList>
    </citation>
    <scope>NUCLEOTIDE SEQUENCE</scope>
    <source>
        <strain evidence="21">MST-FP2251</strain>
    </source>
</reference>
<evidence type="ECO:0000256" key="7">
    <source>
        <dbReference type="ARBA" id="ARBA00022729"/>
    </source>
</evidence>
<sequence length="358" mass="38221">MPSYLQWAVATLSVAAQCTAQTYTNCNPTKKTCNPDPGLRDYTFSTDFTSGQSAFDHWNITAGSVESTELGAAFTINKQGDAPTIQSKFYIFFGYVEFKLRASNGTGIISTAVLQSDDLDEIDWEQISTFPNSIQTNYFGKGNSTTYDRAQTTSVTTPEDTFHTYAVHWTSDKLEWLLDGSVVRTLNYADAVGGSNYPQTPMYLKIGIWAGGDPTNEKGTIQWAGGKTDYSVAPFKMWLQEVKVVNYNPADQYKYGDLTGDWGSIKAENTTGSSSSSSSTTTTTSSSSSKTRSDEASGGSEGVTSSKTTSSKETVNDTSAAESRSVAAVSATGVSAASMVGNCLSLVGGAVVAAIMYI</sequence>
<organism evidence="21 22">
    <name type="scientific">Aspergillus nanangensis</name>
    <dbReference type="NCBI Taxonomy" id="2582783"/>
    <lineage>
        <taxon>Eukaryota</taxon>
        <taxon>Fungi</taxon>
        <taxon>Dikarya</taxon>
        <taxon>Ascomycota</taxon>
        <taxon>Pezizomycotina</taxon>
        <taxon>Eurotiomycetes</taxon>
        <taxon>Eurotiomycetidae</taxon>
        <taxon>Eurotiales</taxon>
        <taxon>Aspergillaceae</taxon>
        <taxon>Aspergillus</taxon>
        <taxon>Aspergillus subgen. Circumdati</taxon>
    </lineage>
</organism>